<dbReference type="AlphaFoldDB" id="A0A507QVH2"/>
<name>A0A507QVH2_MONPU</name>
<dbReference type="SUPFAM" id="SSF53335">
    <property type="entry name" value="S-adenosyl-L-methionine-dependent methyltransferases"/>
    <property type="match status" value="1"/>
</dbReference>
<organism evidence="1 2">
    <name type="scientific">Monascus purpureus</name>
    <name type="common">Red mold</name>
    <name type="synonym">Monascus anka</name>
    <dbReference type="NCBI Taxonomy" id="5098"/>
    <lineage>
        <taxon>Eukaryota</taxon>
        <taxon>Fungi</taxon>
        <taxon>Dikarya</taxon>
        <taxon>Ascomycota</taxon>
        <taxon>Pezizomycotina</taxon>
        <taxon>Eurotiomycetes</taxon>
        <taxon>Eurotiomycetidae</taxon>
        <taxon>Eurotiales</taxon>
        <taxon>Aspergillaceae</taxon>
        <taxon>Monascus</taxon>
    </lineage>
</organism>
<evidence type="ECO:0000313" key="1">
    <source>
        <dbReference type="EMBL" id="TQB71013.1"/>
    </source>
</evidence>
<proteinExistence type="predicted"/>
<gene>
    <name evidence="1" type="ORF">MPDQ_007934</name>
</gene>
<evidence type="ECO:0000313" key="2">
    <source>
        <dbReference type="Proteomes" id="UP000319663"/>
    </source>
</evidence>
<dbReference type="STRING" id="5098.A0A507QVH2"/>
<dbReference type="Pfam" id="PF13489">
    <property type="entry name" value="Methyltransf_23"/>
    <property type="match status" value="1"/>
</dbReference>
<comment type="caution">
    <text evidence="1">The sequence shown here is derived from an EMBL/GenBank/DDBJ whole genome shotgun (WGS) entry which is preliminary data.</text>
</comment>
<dbReference type="InterPro" id="IPR029063">
    <property type="entry name" value="SAM-dependent_MTases_sf"/>
</dbReference>
<dbReference type="EMBL" id="VIFY01000090">
    <property type="protein sequence ID" value="TQB71013.1"/>
    <property type="molecule type" value="Genomic_DNA"/>
</dbReference>
<reference evidence="1 2" key="1">
    <citation type="submission" date="2019-06" db="EMBL/GenBank/DDBJ databases">
        <title>Wine fermentation using esterase from Monascus purpureus.</title>
        <authorList>
            <person name="Geng C."/>
            <person name="Zhang Y."/>
        </authorList>
    </citation>
    <scope>NUCLEOTIDE SEQUENCE [LARGE SCALE GENOMIC DNA]</scope>
    <source>
        <strain evidence="1">HQ1</strain>
    </source>
</reference>
<dbReference type="Gene3D" id="3.40.50.150">
    <property type="entry name" value="Vaccinia Virus protein VP39"/>
    <property type="match status" value="1"/>
</dbReference>
<keyword evidence="2" id="KW-1185">Reference proteome</keyword>
<protein>
    <submittedName>
        <fullName evidence="1">Uncharacterized protein</fullName>
    </submittedName>
</protein>
<dbReference type="Proteomes" id="UP000319663">
    <property type="component" value="Unassembled WGS sequence"/>
</dbReference>
<sequence>MADSPVDDNDKPIVIDDSVSELDSTFADSASDTTSLKFSVLRYHCVIGNDLSPMQPKMVPPNVQFEVDDIESQRAFKSPFDYIHARFLASSIKDWPRLFKQTFD</sequence>
<accession>A0A507QVH2</accession>